<feature type="non-terminal residue" evidence="1">
    <location>
        <position position="81"/>
    </location>
</feature>
<feature type="non-terminal residue" evidence="1">
    <location>
        <position position="1"/>
    </location>
</feature>
<dbReference type="EMBL" id="HAEI01001982">
    <property type="protein sequence ID" value="SBR78471.1"/>
    <property type="molecule type" value="Transcribed_RNA"/>
</dbReference>
<protein>
    <submittedName>
        <fullName evidence="1">Uncharacterized protein</fullName>
    </submittedName>
</protein>
<dbReference type="AlphaFoldDB" id="A0A1A8PB26"/>
<accession>A0A1A8PB26</accession>
<reference evidence="1" key="1">
    <citation type="submission" date="2016-05" db="EMBL/GenBank/DDBJ databases">
        <authorList>
            <person name="Lavstsen T."/>
            <person name="Jespersen J.S."/>
        </authorList>
    </citation>
    <scope>NUCLEOTIDE SEQUENCE</scope>
    <source>
        <tissue evidence="1">Brain</tissue>
    </source>
</reference>
<name>A0A1A8PB26_9TELE</name>
<gene>
    <name evidence="1" type="primary">Nfu_g_1_013715</name>
</gene>
<sequence>IRQLKAPSNGRRVLESANQLAVGVLDLFSLKQTSLICGPNRPVQHRKIQDHLDVNTLNATKSGSCWPRGESAICEGLMSPS</sequence>
<proteinExistence type="predicted"/>
<organism evidence="1">
    <name type="scientific">Nothobranchius rachovii</name>
    <name type="common">bluefin notho</name>
    <dbReference type="NCBI Taxonomy" id="451742"/>
    <lineage>
        <taxon>Eukaryota</taxon>
        <taxon>Metazoa</taxon>
        <taxon>Chordata</taxon>
        <taxon>Craniata</taxon>
        <taxon>Vertebrata</taxon>
        <taxon>Euteleostomi</taxon>
        <taxon>Actinopterygii</taxon>
        <taxon>Neopterygii</taxon>
        <taxon>Teleostei</taxon>
        <taxon>Neoteleostei</taxon>
        <taxon>Acanthomorphata</taxon>
        <taxon>Ovalentaria</taxon>
        <taxon>Atherinomorphae</taxon>
        <taxon>Cyprinodontiformes</taxon>
        <taxon>Nothobranchiidae</taxon>
        <taxon>Nothobranchius</taxon>
    </lineage>
</organism>
<evidence type="ECO:0000313" key="1">
    <source>
        <dbReference type="EMBL" id="SBR78471.1"/>
    </source>
</evidence>
<reference evidence="1" key="2">
    <citation type="submission" date="2016-06" db="EMBL/GenBank/DDBJ databases">
        <title>The genome of a short-lived fish provides insights into sex chromosome evolution and the genetic control of aging.</title>
        <authorList>
            <person name="Reichwald K."/>
            <person name="Felder M."/>
            <person name="Petzold A."/>
            <person name="Koch P."/>
            <person name="Groth M."/>
            <person name="Platzer M."/>
        </authorList>
    </citation>
    <scope>NUCLEOTIDE SEQUENCE</scope>
    <source>
        <tissue evidence="1">Brain</tissue>
    </source>
</reference>